<accession>A0A8X8LA67</accession>
<dbReference type="RefSeq" id="WP_092721711.1">
    <property type="nucleotide sequence ID" value="NZ_FNNO01000001.1"/>
</dbReference>
<dbReference type="InterPro" id="IPR049492">
    <property type="entry name" value="BD-FAE-like_dom"/>
</dbReference>
<reference evidence="3 4" key="1">
    <citation type="submission" date="2016-10" db="EMBL/GenBank/DDBJ databases">
        <authorList>
            <person name="Varghese N."/>
            <person name="Submissions S."/>
        </authorList>
    </citation>
    <scope>NUCLEOTIDE SEQUENCE [LARGE SCALE GENOMIC DNA]</scope>
    <source>
        <strain evidence="3 4">DSM 25353</strain>
    </source>
</reference>
<dbReference type="SUPFAM" id="SSF53474">
    <property type="entry name" value="alpha/beta-Hydrolases"/>
    <property type="match status" value="1"/>
</dbReference>
<organism evidence="3 4">
    <name type="scientific">Hydrobacter penzbergensis</name>
    <dbReference type="NCBI Taxonomy" id="1235997"/>
    <lineage>
        <taxon>Bacteria</taxon>
        <taxon>Pseudomonadati</taxon>
        <taxon>Bacteroidota</taxon>
        <taxon>Chitinophagia</taxon>
        <taxon>Chitinophagales</taxon>
        <taxon>Chitinophagaceae</taxon>
        <taxon>Hydrobacter</taxon>
    </lineage>
</organism>
<dbReference type="InterPro" id="IPR050300">
    <property type="entry name" value="GDXG_lipolytic_enzyme"/>
</dbReference>
<dbReference type="GO" id="GO:0016787">
    <property type="term" value="F:hydrolase activity"/>
    <property type="evidence" value="ECO:0007669"/>
    <property type="project" value="UniProtKB-KW"/>
</dbReference>
<comment type="caution">
    <text evidence="3">The sequence shown here is derived from an EMBL/GenBank/DDBJ whole genome shotgun (WGS) entry which is preliminary data.</text>
</comment>
<dbReference type="EMBL" id="FNNO01000001">
    <property type="protein sequence ID" value="SDW22380.1"/>
    <property type="molecule type" value="Genomic_DNA"/>
</dbReference>
<evidence type="ECO:0000313" key="3">
    <source>
        <dbReference type="EMBL" id="SDW22380.1"/>
    </source>
</evidence>
<dbReference type="Pfam" id="PF20434">
    <property type="entry name" value="BD-FAE"/>
    <property type="match status" value="1"/>
</dbReference>
<dbReference type="PANTHER" id="PTHR48081">
    <property type="entry name" value="AB HYDROLASE SUPERFAMILY PROTEIN C4A8.06C"/>
    <property type="match status" value="1"/>
</dbReference>
<dbReference type="PANTHER" id="PTHR48081:SF6">
    <property type="entry name" value="PEPTIDASE S9 PROLYL OLIGOPEPTIDASE CATALYTIC DOMAIN-CONTAINING PROTEIN"/>
    <property type="match status" value="1"/>
</dbReference>
<feature type="domain" description="BD-FAE-like" evidence="2">
    <location>
        <begin position="63"/>
        <end position="261"/>
    </location>
</feature>
<sequence length="306" mass="33799">MHKITFTIIALSCMSVFQTKAQEVIPLYANAVPNAKQVAMEEKSELGKDGILRISHVTVPTLTVFTPPAGKANGTAVIICPGGAYSILAFSHEGIDVAKQFNEWGVTAFVLKYRLPDDSIMVDKTMGPLQDAQRAIQFVRENRKQWHIQSNRIGIAGFSAGGHLASTAGTHFKQAYIDNPHKTSLRPDFMVLGYPVISFSKELMHAGSRKNLLGAKPTAEQDKFFSNELQVTPQTPPTFLVHAKDDAAVPPGNSLVFAEALKKNGVEATTYLYEKGGHGFGMHNHTSTVKWMDQLHTWMQQHRWVK</sequence>
<name>A0A8X8LA67_9BACT</name>
<protein>
    <submittedName>
        <fullName evidence="3">Acetyl esterase/lipase</fullName>
    </submittedName>
</protein>
<evidence type="ECO:0000256" key="1">
    <source>
        <dbReference type="ARBA" id="ARBA00022801"/>
    </source>
</evidence>
<dbReference type="Gene3D" id="3.40.50.1820">
    <property type="entry name" value="alpha/beta hydrolase"/>
    <property type="match status" value="1"/>
</dbReference>
<evidence type="ECO:0000313" key="4">
    <source>
        <dbReference type="Proteomes" id="UP000198711"/>
    </source>
</evidence>
<dbReference type="AlphaFoldDB" id="A0A8X8LA67"/>
<evidence type="ECO:0000259" key="2">
    <source>
        <dbReference type="Pfam" id="PF20434"/>
    </source>
</evidence>
<keyword evidence="4" id="KW-1185">Reference proteome</keyword>
<keyword evidence="1" id="KW-0378">Hydrolase</keyword>
<dbReference type="InterPro" id="IPR029058">
    <property type="entry name" value="AB_hydrolase_fold"/>
</dbReference>
<gene>
    <name evidence="3" type="ORF">SAMN05444410_101554</name>
</gene>
<proteinExistence type="predicted"/>
<dbReference type="Proteomes" id="UP000198711">
    <property type="component" value="Unassembled WGS sequence"/>
</dbReference>